<dbReference type="SUPFAM" id="SSF49742">
    <property type="entry name" value="PHM/PNGase F"/>
    <property type="match status" value="1"/>
</dbReference>
<comment type="caution">
    <text evidence="2">The sequence shown here is derived from an EMBL/GenBank/DDBJ whole genome shotgun (WGS) entry which is preliminary data.</text>
</comment>
<dbReference type="Gene3D" id="2.60.120.310">
    <property type="entry name" value="Copper type II, ascorbate-dependent monooxygenase, N-terminal domain"/>
    <property type="match status" value="1"/>
</dbReference>
<name>A0A0N0PFU9_PAPMA</name>
<dbReference type="PANTHER" id="PTHR10157">
    <property type="entry name" value="DOPAMINE BETA HYDROXYLASE RELATED"/>
    <property type="match status" value="1"/>
</dbReference>
<dbReference type="GO" id="GO:0005507">
    <property type="term" value="F:copper ion binding"/>
    <property type="evidence" value="ECO:0007669"/>
    <property type="project" value="InterPro"/>
</dbReference>
<dbReference type="PANTHER" id="PTHR10157:SF23">
    <property type="entry name" value="MOXD1 HOMOLOG 1"/>
    <property type="match status" value="1"/>
</dbReference>
<reference evidence="2 3" key="1">
    <citation type="journal article" date="2015" name="Nat. Commun.">
        <title>Outbred genome sequencing and CRISPR/Cas9 gene editing in butterflies.</title>
        <authorList>
            <person name="Li X."/>
            <person name="Fan D."/>
            <person name="Zhang W."/>
            <person name="Liu G."/>
            <person name="Zhang L."/>
            <person name="Zhao L."/>
            <person name="Fang X."/>
            <person name="Chen L."/>
            <person name="Dong Y."/>
            <person name="Chen Y."/>
            <person name="Ding Y."/>
            <person name="Zhao R."/>
            <person name="Feng M."/>
            <person name="Zhu Y."/>
            <person name="Feng Y."/>
            <person name="Jiang X."/>
            <person name="Zhu D."/>
            <person name="Xiang H."/>
            <person name="Feng X."/>
            <person name="Li S."/>
            <person name="Wang J."/>
            <person name="Zhang G."/>
            <person name="Kronforst M.R."/>
            <person name="Wang W."/>
        </authorList>
    </citation>
    <scope>NUCLEOTIDE SEQUENCE [LARGE SCALE GENOMIC DNA]</scope>
    <source>
        <strain evidence="2">Ya'a_city_454_Pm</strain>
        <tissue evidence="2">Whole body</tissue>
    </source>
</reference>
<dbReference type="GO" id="GO:0042420">
    <property type="term" value="P:dopamine catabolic process"/>
    <property type="evidence" value="ECO:0007669"/>
    <property type="project" value="TreeGrafter"/>
</dbReference>
<dbReference type="InterPro" id="IPR000323">
    <property type="entry name" value="Cu2_ascorb_mOase_N"/>
</dbReference>
<dbReference type="InterPro" id="IPR008977">
    <property type="entry name" value="PHM/PNGase_F_dom_sf"/>
</dbReference>
<dbReference type="Proteomes" id="UP000053240">
    <property type="component" value="Unassembled WGS sequence"/>
</dbReference>
<dbReference type="GO" id="GO:0030667">
    <property type="term" value="C:secretory granule membrane"/>
    <property type="evidence" value="ECO:0007669"/>
    <property type="project" value="TreeGrafter"/>
</dbReference>
<accession>A0A0N0PFU9</accession>
<feature type="domain" description="Copper type II ascorbate-dependent monooxygenase N-terminal" evidence="1">
    <location>
        <begin position="2"/>
        <end position="130"/>
    </location>
</feature>
<protein>
    <submittedName>
        <fullName evidence="2">MOXD1-like 1</fullName>
    </submittedName>
</protein>
<dbReference type="InterPro" id="IPR036939">
    <property type="entry name" value="Cu2_ascorb_mOase_N_sf"/>
</dbReference>
<evidence type="ECO:0000313" key="2">
    <source>
        <dbReference type="EMBL" id="KPJ21671.1"/>
    </source>
</evidence>
<dbReference type="GO" id="GO:0006589">
    <property type="term" value="P:octopamine biosynthetic process"/>
    <property type="evidence" value="ECO:0007669"/>
    <property type="project" value="TreeGrafter"/>
</dbReference>
<dbReference type="GO" id="GO:0042421">
    <property type="term" value="P:norepinephrine biosynthetic process"/>
    <property type="evidence" value="ECO:0007669"/>
    <property type="project" value="TreeGrafter"/>
</dbReference>
<evidence type="ECO:0000313" key="3">
    <source>
        <dbReference type="Proteomes" id="UP000053240"/>
    </source>
</evidence>
<dbReference type="EMBL" id="LADJ01065831">
    <property type="protein sequence ID" value="KPJ21671.1"/>
    <property type="molecule type" value="Genomic_DNA"/>
</dbReference>
<proteinExistence type="predicted"/>
<dbReference type="InterPro" id="IPR000945">
    <property type="entry name" value="DBH-like"/>
</dbReference>
<keyword evidence="3" id="KW-1185">Reference proteome</keyword>
<dbReference type="GO" id="GO:0004500">
    <property type="term" value="F:dopamine beta-monooxygenase activity"/>
    <property type="evidence" value="ECO:0007669"/>
    <property type="project" value="InterPro"/>
</dbReference>
<dbReference type="Pfam" id="PF01082">
    <property type="entry name" value="Cu2_monooxygen"/>
    <property type="match status" value="1"/>
</dbReference>
<organism evidence="2 3">
    <name type="scientific">Papilio machaon</name>
    <name type="common">Old World swallowtail butterfly</name>
    <dbReference type="NCBI Taxonomy" id="76193"/>
    <lineage>
        <taxon>Eukaryota</taxon>
        <taxon>Metazoa</taxon>
        <taxon>Ecdysozoa</taxon>
        <taxon>Arthropoda</taxon>
        <taxon>Hexapoda</taxon>
        <taxon>Insecta</taxon>
        <taxon>Pterygota</taxon>
        <taxon>Neoptera</taxon>
        <taxon>Endopterygota</taxon>
        <taxon>Lepidoptera</taxon>
        <taxon>Glossata</taxon>
        <taxon>Ditrysia</taxon>
        <taxon>Papilionoidea</taxon>
        <taxon>Papilionidae</taxon>
        <taxon>Papilioninae</taxon>
        <taxon>Papilio</taxon>
    </lineage>
</organism>
<gene>
    <name evidence="2" type="ORF">RR48_00609</name>
</gene>
<sequence length="138" mass="15509">MATLFWCKIFKAPELPRKHHMVGYEPIIDSRPIKNGRPVLEKNSLSPVHHMVLYECAEDPDDYAWNEWSKGDGYYGPNKPSEWAICATPVAAWAMGSKGEFLPENVGIPIGKRGGASFYMLEVHYDNQALHEGTCSVI</sequence>
<evidence type="ECO:0000259" key="1">
    <source>
        <dbReference type="Pfam" id="PF01082"/>
    </source>
</evidence>
<dbReference type="GO" id="GO:0005615">
    <property type="term" value="C:extracellular space"/>
    <property type="evidence" value="ECO:0007669"/>
    <property type="project" value="TreeGrafter"/>
</dbReference>
<dbReference type="InParanoid" id="A0A0N0PFU9"/>
<dbReference type="AlphaFoldDB" id="A0A0N0PFU9"/>